<protein>
    <submittedName>
        <fullName evidence="2">Sporulation protein</fullName>
    </submittedName>
</protein>
<dbReference type="EMBL" id="WMQV01000045">
    <property type="protein sequence ID" value="MTL95428.1"/>
    <property type="molecule type" value="Genomic_DNA"/>
</dbReference>
<dbReference type="Pfam" id="PF07670">
    <property type="entry name" value="Gate"/>
    <property type="match status" value="1"/>
</dbReference>
<dbReference type="GeneID" id="60060010"/>
<dbReference type="AlphaFoldDB" id="A0A6G2CHQ6"/>
<dbReference type="RefSeq" id="WP_129821790.1">
    <property type="nucleotide sequence ID" value="NZ_CABJBH010000008.1"/>
</dbReference>
<reference evidence="2" key="1">
    <citation type="journal article" date="2019" name="Nat. Med.">
        <title>A library of human gut bacterial isolates paired with longitudinal multiomics data enables mechanistic microbiome research.</title>
        <authorList>
            <person name="Poyet M."/>
            <person name="Groussin M."/>
            <person name="Gibbons S.M."/>
            <person name="Avila-Pacheco J."/>
            <person name="Jiang X."/>
            <person name="Kearney S.M."/>
            <person name="Perrotta A.R."/>
            <person name="Berdy B."/>
            <person name="Zhao S."/>
            <person name="Lieberman T.D."/>
            <person name="Swanson P.K."/>
            <person name="Smith M."/>
            <person name="Roesemann S."/>
            <person name="Alexander J.E."/>
            <person name="Rich S.A."/>
            <person name="Livny J."/>
            <person name="Vlamakis H."/>
            <person name="Clish C."/>
            <person name="Bullock K."/>
            <person name="Deik A."/>
            <person name="Scott J."/>
            <person name="Pierce K.A."/>
            <person name="Xavier R.J."/>
            <person name="Alm E.J."/>
        </authorList>
    </citation>
    <scope>NUCLEOTIDE SEQUENCE</scope>
    <source>
        <strain evidence="2">BIOML-A179</strain>
    </source>
</reference>
<evidence type="ECO:0000313" key="2">
    <source>
        <dbReference type="EMBL" id="MTL95428.1"/>
    </source>
</evidence>
<evidence type="ECO:0000259" key="1">
    <source>
        <dbReference type="Pfam" id="PF07670"/>
    </source>
</evidence>
<sequence length="374" mass="42585">MKNIMKSVVLLLFLVLLLLYPAPIIASTKTGLLTWAEKVVPALFPFFVLTRLMIYYQVPQMIGKLFAPIFKSVLKISPLSFFVMFMSFISGNPSGPKMAREYYDKHLISERELTGLLYFCNFSSPLFIIGTIGVVLYQSTQIGYLLLTSHLLGSITVFILCYPYFKTTSSKTLNIEYPTQSFATILIDCIESSIQTLLRVGGIIVFFYIVSEAFNIIHLIEWFDQLLAPILSSMNINTIEPFFAGLLEFTQGVTKVASASFPFKTKLILTAFIVSFTGLSIHTQTFMFAKNLNVSYIKYLFMRCVHGISSALIVLFGYQYLEQTDDVFLQVGFHPLFILNPFVKLTLGFMISYLILKPLQLIIHQMDRYKKAKR</sequence>
<organism evidence="2">
    <name type="scientific">Turicibacter sanguinis</name>
    <dbReference type="NCBI Taxonomy" id="154288"/>
    <lineage>
        <taxon>Bacteria</taxon>
        <taxon>Bacillati</taxon>
        <taxon>Bacillota</taxon>
        <taxon>Erysipelotrichia</taxon>
        <taxon>Erysipelotrichales</taxon>
        <taxon>Turicibacteraceae</taxon>
        <taxon>Turicibacter</taxon>
    </lineage>
</organism>
<feature type="domain" description="Nucleoside transporter/FeoB GTPase Gate" evidence="1">
    <location>
        <begin position="38"/>
        <end position="129"/>
    </location>
</feature>
<proteinExistence type="predicted"/>
<accession>A0A6G2CHQ6</accession>
<name>A0A6G2CHQ6_9FIRM</name>
<gene>
    <name evidence="2" type="ORF">GMA64_12890</name>
</gene>
<comment type="caution">
    <text evidence="2">The sequence shown here is derived from an EMBL/GenBank/DDBJ whole genome shotgun (WGS) entry which is preliminary data.</text>
</comment>
<dbReference type="InterPro" id="IPR011642">
    <property type="entry name" value="Gate_dom"/>
</dbReference>